<reference evidence="1 2" key="1">
    <citation type="submission" date="2016-11" db="EMBL/GenBank/DDBJ databases">
        <authorList>
            <person name="Jaros S."/>
            <person name="Januszkiewicz K."/>
            <person name="Wedrychowicz H."/>
        </authorList>
    </citation>
    <scope>NUCLEOTIDE SEQUENCE [LARGE SCALE GENOMIC DNA]</scope>
    <source>
        <strain evidence="1 2">HD4</strain>
    </source>
</reference>
<name>A0A1M6RDI6_SELRU</name>
<accession>A0A1M6RDI6</accession>
<evidence type="ECO:0000313" key="1">
    <source>
        <dbReference type="EMBL" id="SHK30529.1"/>
    </source>
</evidence>
<dbReference type="EMBL" id="FRBC01000002">
    <property type="protein sequence ID" value="SHK30529.1"/>
    <property type="molecule type" value="Genomic_DNA"/>
</dbReference>
<dbReference type="Proteomes" id="UP000184263">
    <property type="component" value="Unassembled WGS sequence"/>
</dbReference>
<sequence>MNTQYMQKSVIQIIGLYAVQMSEVMNAHLSIMIALRIMVKMVVCQIVVHQNLNY</sequence>
<organism evidence="1 2">
    <name type="scientific">Selenomonas ruminantium</name>
    <dbReference type="NCBI Taxonomy" id="971"/>
    <lineage>
        <taxon>Bacteria</taxon>
        <taxon>Bacillati</taxon>
        <taxon>Bacillota</taxon>
        <taxon>Negativicutes</taxon>
        <taxon>Selenomonadales</taxon>
        <taxon>Selenomonadaceae</taxon>
        <taxon>Selenomonas</taxon>
    </lineage>
</organism>
<evidence type="ECO:0000313" key="2">
    <source>
        <dbReference type="Proteomes" id="UP000184263"/>
    </source>
</evidence>
<proteinExistence type="predicted"/>
<gene>
    <name evidence="1" type="ORF">SAMN05216582_1024</name>
</gene>
<protein>
    <submittedName>
        <fullName evidence="1">Uncharacterized protein</fullName>
    </submittedName>
</protein>
<dbReference type="AlphaFoldDB" id="A0A1M6RDI6"/>